<feature type="binding site" evidence="12">
    <location>
        <position position="494"/>
    </location>
    <ligand>
        <name>Ca(2+)</name>
        <dbReference type="ChEBI" id="CHEBI:29108"/>
    </ligand>
</feature>
<feature type="chain" id="PRO_5024414029" description="alpha-1,2-Mannosidase" evidence="15">
    <location>
        <begin position="17"/>
        <end position="553"/>
    </location>
</feature>
<dbReference type="InterPro" id="IPR050749">
    <property type="entry name" value="Glycosyl_Hydrolase_47"/>
</dbReference>
<comment type="caution">
    <text evidence="16">The sequence shown here is derived from an EMBL/GenBank/DDBJ whole genome shotgun (WGS) entry which is preliminary data.</text>
</comment>
<feature type="active site" evidence="11">
    <location>
        <position position="249"/>
    </location>
</feature>
<comment type="cofactor">
    <cofactor evidence="1 12">
        <name>Ca(2+)</name>
        <dbReference type="ChEBI" id="CHEBI:29108"/>
    </cofactor>
</comment>
<evidence type="ECO:0000256" key="1">
    <source>
        <dbReference type="ARBA" id="ARBA00001913"/>
    </source>
</evidence>
<keyword evidence="7" id="KW-0325">Glycoprotein</keyword>
<evidence type="ECO:0000256" key="3">
    <source>
        <dbReference type="ARBA" id="ARBA00007658"/>
    </source>
</evidence>
<dbReference type="PANTHER" id="PTHR11742">
    <property type="entry name" value="MANNOSYL-OLIGOSACCHARIDE ALPHA-1,2-MANNOSIDASE-RELATED"/>
    <property type="match status" value="1"/>
</dbReference>
<keyword evidence="12" id="KW-0479">Metal-binding</keyword>
<dbReference type="GO" id="GO:0016020">
    <property type="term" value="C:membrane"/>
    <property type="evidence" value="ECO:0007669"/>
    <property type="project" value="InterPro"/>
</dbReference>
<comment type="catalytic activity">
    <reaction evidence="9">
        <text>N(4)-(alpha-D-Man-(1-&gt;2)-alpha-D-Man-(1-&gt;2)-alpha-D-Man-(1-&gt;3)-[alpha-D-Man-(1-&gt;3)-[alpha-D-Man-(1-&gt;2)-alpha-D-Man-(1-&gt;6)]-alpha-D-Man-(1-&gt;6)]-beta-D-Man-(1-&gt;4)-beta-D-GlcNAc-(1-&gt;4)-beta-D-GlcNAc)-L-asparaginyl-[protein] (N-glucan mannose isomer 8A1,2,3B1,3) + 3 H2O = N(4)-(alpha-D-Man-(1-&gt;3)-[alpha-D-Man-(1-&gt;3)-[alpha-D-Man-(1-&gt;6)]-alpha-D-Man-(1-&gt;6)]-beta-D-Man-(1-&gt;4)-beta-D-GlcNAc-(1-&gt;4)-beta-D-GlcNAc)-L-asparaginyl-[protein] (N-glucan mannose isomer 5A1,2) + 3 beta-D-mannose</text>
        <dbReference type="Rhea" id="RHEA:56028"/>
        <dbReference type="Rhea" id="RHEA-COMP:14358"/>
        <dbReference type="Rhea" id="RHEA-COMP:14367"/>
        <dbReference type="ChEBI" id="CHEBI:15377"/>
        <dbReference type="ChEBI" id="CHEBI:28563"/>
        <dbReference type="ChEBI" id="CHEBI:59087"/>
        <dbReference type="ChEBI" id="CHEBI:60628"/>
        <dbReference type="EC" id="3.2.1.113"/>
    </reaction>
</comment>
<dbReference type="EMBL" id="SSOP01000033">
    <property type="protein sequence ID" value="KAB5593643.1"/>
    <property type="molecule type" value="Genomic_DNA"/>
</dbReference>
<evidence type="ECO:0000256" key="2">
    <source>
        <dbReference type="ARBA" id="ARBA00004922"/>
    </source>
</evidence>
<dbReference type="Pfam" id="PF01532">
    <property type="entry name" value="Glyco_hydro_47"/>
    <property type="match status" value="1"/>
</dbReference>
<evidence type="ECO:0000256" key="14">
    <source>
        <dbReference type="RuleBase" id="RU361193"/>
    </source>
</evidence>
<dbReference type="GO" id="GO:0005509">
    <property type="term" value="F:calcium ion binding"/>
    <property type="evidence" value="ECO:0007669"/>
    <property type="project" value="InterPro"/>
</dbReference>
<keyword evidence="17" id="KW-1185">Reference proteome</keyword>
<feature type="active site" description="Proton donor" evidence="11">
    <location>
        <position position="117"/>
    </location>
</feature>
<reference evidence="16 17" key="1">
    <citation type="journal article" date="2019" name="Fungal Biol. Biotechnol.">
        <title>Draft genome sequence of fastidious pathogen Ceratobasidium theobromae, which causes vascular-streak dieback in Theobroma cacao.</title>
        <authorList>
            <person name="Ali S.S."/>
            <person name="Asman A."/>
            <person name="Shao J."/>
            <person name="Firmansyah A.P."/>
            <person name="Susilo A.W."/>
            <person name="Rosmana A."/>
            <person name="McMahon P."/>
            <person name="Junaid M."/>
            <person name="Guest D."/>
            <person name="Kheng T.Y."/>
            <person name="Meinhardt L.W."/>
            <person name="Bailey B.A."/>
        </authorList>
    </citation>
    <scope>NUCLEOTIDE SEQUENCE [LARGE SCALE GENOMIC DNA]</scope>
    <source>
        <strain evidence="16 17">CT2</strain>
    </source>
</reference>
<keyword evidence="4 15" id="KW-0732">Signal</keyword>
<dbReference type="PRINTS" id="PR00747">
    <property type="entry name" value="GLYHDRLASE47"/>
</dbReference>
<evidence type="ECO:0000256" key="15">
    <source>
        <dbReference type="SAM" id="SignalP"/>
    </source>
</evidence>
<evidence type="ECO:0000256" key="7">
    <source>
        <dbReference type="ARBA" id="ARBA00023180"/>
    </source>
</evidence>
<feature type="active site" evidence="11">
    <location>
        <position position="406"/>
    </location>
</feature>
<dbReference type="GO" id="GO:0004571">
    <property type="term" value="F:mannosyl-oligosaccharide 1,2-alpha-mannosidase activity"/>
    <property type="evidence" value="ECO:0007669"/>
    <property type="project" value="UniProtKB-EC"/>
</dbReference>
<dbReference type="SUPFAM" id="SSF48225">
    <property type="entry name" value="Seven-hairpin glycosidases"/>
    <property type="match status" value="1"/>
</dbReference>
<dbReference type="OrthoDB" id="8118055at2759"/>
<feature type="active site" description="Proton donor" evidence="11">
    <location>
        <position position="359"/>
    </location>
</feature>
<protein>
    <recommendedName>
        <fullName evidence="14">alpha-1,2-Mannosidase</fullName>
        <ecNumber evidence="14">3.2.1.-</ecNumber>
    </recommendedName>
</protein>
<evidence type="ECO:0000256" key="12">
    <source>
        <dbReference type="PIRSR" id="PIRSR601382-2"/>
    </source>
</evidence>
<dbReference type="InterPro" id="IPR036026">
    <property type="entry name" value="Seven-hairpin_glycosidases"/>
</dbReference>
<keyword evidence="5 14" id="KW-0378">Hydrolase</keyword>
<evidence type="ECO:0000256" key="5">
    <source>
        <dbReference type="ARBA" id="ARBA00022801"/>
    </source>
</evidence>
<keyword evidence="6 13" id="KW-1015">Disulfide bond</keyword>
<comment type="similarity">
    <text evidence="3 14">Belongs to the glycosyl hydrolase 47 family.</text>
</comment>
<dbReference type="AlphaFoldDB" id="A0A5N5QPZ7"/>
<organism evidence="16 17">
    <name type="scientific">Ceratobasidium theobromae</name>
    <dbReference type="NCBI Taxonomy" id="1582974"/>
    <lineage>
        <taxon>Eukaryota</taxon>
        <taxon>Fungi</taxon>
        <taxon>Dikarya</taxon>
        <taxon>Basidiomycota</taxon>
        <taxon>Agaricomycotina</taxon>
        <taxon>Agaricomycetes</taxon>
        <taxon>Cantharellales</taxon>
        <taxon>Ceratobasidiaceae</taxon>
        <taxon>Ceratobasidium</taxon>
    </lineage>
</organism>
<dbReference type="InterPro" id="IPR001382">
    <property type="entry name" value="Glyco_hydro_47"/>
</dbReference>
<gene>
    <name evidence="16" type="ORF">CTheo_2936</name>
</gene>
<evidence type="ECO:0000256" key="10">
    <source>
        <dbReference type="ARBA" id="ARBA00048605"/>
    </source>
</evidence>
<dbReference type="EC" id="3.2.1.-" evidence="14"/>
<evidence type="ECO:0000256" key="11">
    <source>
        <dbReference type="PIRSR" id="PIRSR601382-1"/>
    </source>
</evidence>
<evidence type="ECO:0000256" key="4">
    <source>
        <dbReference type="ARBA" id="ARBA00022729"/>
    </source>
</evidence>
<evidence type="ECO:0000256" key="9">
    <source>
        <dbReference type="ARBA" id="ARBA00047669"/>
    </source>
</evidence>
<dbReference type="GO" id="GO:0005783">
    <property type="term" value="C:endoplasmic reticulum"/>
    <property type="evidence" value="ECO:0007669"/>
    <property type="project" value="TreeGrafter"/>
</dbReference>
<dbReference type="PANTHER" id="PTHR11742:SF101">
    <property type="entry name" value="MANNOSYL-OLIGOSACCHARIDE ALPHA-1,2-MANNOSIDASE 1B"/>
    <property type="match status" value="1"/>
</dbReference>
<sequence length="553" mass="61181">MHVTTLLLSFITAISALGIQKPGIILPPEAPTRAKEAIDIFTAAYRDYKAYAWGNDSLAPLSRTFTNDRNGWGATIVDSMSTMKIMGLTDLFEEAVRFSSKIDFSQSKTSDKVSLFESTIRYLAGLISAYELGGKRKEDWVLISRARELGDKLVHAWVGLNDFPYNNIDFATNQPVVETSGIAVAGTLVLEWSKLTDYTGNKTYRELAEKSMRRVGTNNSPLPGLPAQGIDPTTGQPIGDYITWGGGSDSYFEYLIKYGRLTNNASPEWTSRWLTAVDSSIRYLAQVAVNTDVPNLLYLGDYTKGRVRHISGHLACFHGGNWIMGGRLTGNDTIVQYGLRLTDACWNSYEKTATKIGPEIFAYIGPGSDGNWNGDEEPPSDEDLKFYKQNGFYVYGGYSYYDLRPEVLEAQSNFYAWRATGDIKYFNRAVSGLESIKKYCSPGVGVAGIWDVRKTNSGYIDETESFFFAEVMKYIYLTFVDPEIINLDKYVFNTEAHPFEAPTALPSYQPANRAKIGGILSSGTGTKSGEAPEISPVAGSPFKLSDVIKNISL</sequence>
<comment type="pathway">
    <text evidence="2">Protein modification; protein glycosylation.</text>
</comment>
<keyword evidence="8 14" id="KW-0326">Glycosidase</keyword>
<feature type="signal peptide" evidence="15">
    <location>
        <begin position="1"/>
        <end position="16"/>
    </location>
</feature>
<feature type="disulfide bond" evidence="13">
    <location>
        <begin position="316"/>
        <end position="345"/>
    </location>
</feature>
<dbReference type="InterPro" id="IPR012341">
    <property type="entry name" value="6hp_glycosidase-like_sf"/>
</dbReference>
<evidence type="ECO:0000313" key="16">
    <source>
        <dbReference type="EMBL" id="KAB5593643.1"/>
    </source>
</evidence>
<name>A0A5N5QPZ7_9AGAM</name>
<accession>A0A5N5QPZ7</accession>
<proteinExistence type="inferred from homology"/>
<evidence type="ECO:0000256" key="13">
    <source>
        <dbReference type="PIRSR" id="PIRSR601382-3"/>
    </source>
</evidence>
<dbReference type="Proteomes" id="UP000383932">
    <property type="component" value="Unassembled WGS sequence"/>
</dbReference>
<dbReference type="FunFam" id="1.50.10.10:FF:000047">
    <property type="entry name" value="Mannosyl-oligosaccharide alpha-1,2-mannosidase"/>
    <property type="match status" value="1"/>
</dbReference>
<evidence type="ECO:0000256" key="8">
    <source>
        <dbReference type="ARBA" id="ARBA00023295"/>
    </source>
</evidence>
<dbReference type="GO" id="GO:0036503">
    <property type="term" value="P:ERAD pathway"/>
    <property type="evidence" value="ECO:0007669"/>
    <property type="project" value="UniProtKB-ARBA"/>
</dbReference>
<dbReference type="GO" id="GO:0005975">
    <property type="term" value="P:carbohydrate metabolic process"/>
    <property type="evidence" value="ECO:0007669"/>
    <property type="project" value="InterPro"/>
</dbReference>
<dbReference type="Gene3D" id="1.50.10.10">
    <property type="match status" value="1"/>
</dbReference>
<keyword evidence="12" id="KW-0106">Calcium</keyword>
<comment type="catalytic activity">
    <reaction evidence="10">
        <text>N(4)-(alpha-D-Man-(1-&gt;2)-alpha-D-Man-(1-&gt;2)-alpha-D-Man-(1-&gt;3)-[alpha-D-Man-(1-&gt;2)-alpha-D-Man-(1-&gt;3)-[alpha-D-Man-(1-&gt;2)-alpha-D-Man-(1-&gt;6)]-alpha-D-Man-(1-&gt;6)]-beta-D-Man-(1-&gt;4)-beta-D-GlcNAc-(1-&gt;4)-beta-D-GlcNAc)-L-asparaginyl-[protein] (N-glucan mannose isomer 9A1,2,3B1,2,3) + 4 H2O = N(4)-(alpha-D-Man-(1-&gt;3)-[alpha-D-Man-(1-&gt;3)-[alpha-D-Man-(1-&gt;6)]-alpha-D-Man-(1-&gt;6)]-beta-D-Man-(1-&gt;4)-beta-D-GlcNAc-(1-&gt;4)-beta-D-GlcNAc)-L-asparaginyl-[protein] (N-glucan mannose isomer 5A1,2) + 4 beta-D-mannose</text>
        <dbReference type="Rhea" id="RHEA:56008"/>
        <dbReference type="Rhea" id="RHEA-COMP:14356"/>
        <dbReference type="Rhea" id="RHEA-COMP:14367"/>
        <dbReference type="ChEBI" id="CHEBI:15377"/>
        <dbReference type="ChEBI" id="CHEBI:28563"/>
        <dbReference type="ChEBI" id="CHEBI:59087"/>
        <dbReference type="ChEBI" id="CHEBI:139493"/>
        <dbReference type="EC" id="3.2.1.113"/>
    </reaction>
</comment>
<evidence type="ECO:0000256" key="6">
    <source>
        <dbReference type="ARBA" id="ARBA00023157"/>
    </source>
</evidence>
<evidence type="ECO:0000313" key="17">
    <source>
        <dbReference type="Proteomes" id="UP000383932"/>
    </source>
</evidence>